<reference evidence="4" key="1">
    <citation type="journal article" date="2019" name="Int. J. Syst. Evol. Microbiol.">
        <title>The Global Catalogue of Microorganisms (GCM) 10K type strain sequencing project: providing services to taxonomists for standard genome sequencing and annotation.</title>
        <authorList>
            <consortium name="The Broad Institute Genomics Platform"/>
            <consortium name="The Broad Institute Genome Sequencing Center for Infectious Disease"/>
            <person name="Wu L."/>
            <person name="Ma J."/>
        </authorList>
    </citation>
    <scope>NUCLEOTIDE SEQUENCE [LARGE SCALE GENOMIC DNA]</scope>
    <source>
        <strain evidence="4">JCM 18127</strain>
    </source>
</reference>
<feature type="signal peptide" evidence="2">
    <location>
        <begin position="1"/>
        <end position="34"/>
    </location>
</feature>
<protein>
    <recommendedName>
        <fullName evidence="5">Secreted protein</fullName>
    </recommendedName>
</protein>
<sequence>MTLRQSLTRPVALVLSALLAAVALVATVQAPASAAWMTSTNIHGGKLQVCKRYVDGQNYVRFRLDNRQGRHTHLGGFSRTRNGETRSFPVRAAAGRISQVVQVPVRPSDSFSTGVGEVTGEGAGGGTGPLSSFPRC</sequence>
<evidence type="ECO:0000313" key="4">
    <source>
        <dbReference type="Proteomes" id="UP001500621"/>
    </source>
</evidence>
<dbReference type="Proteomes" id="UP001500621">
    <property type="component" value="Unassembled WGS sequence"/>
</dbReference>
<evidence type="ECO:0000256" key="1">
    <source>
        <dbReference type="SAM" id="MobiDB-lite"/>
    </source>
</evidence>
<comment type="caution">
    <text evidence="3">The sequence shown here is derived from an EMBL/GenBank/DDBJ whole genome shotgun (WGS) entry which is preliminary data.</text>
</comment>
<accession>A0ABP8WMQ7</accession>
<gene>
    <name evidence="3" type="ORF">GCM10023226_33020</name>
</gene>
<evidence type="ECO:0008006" key="5">
    <source>
        <dbReference type="Google" id="ProtNLM"/>
    </source>
</evidence>
<dbReference type="RefSeq" id="WP_345267856.1">
    <property type="nucleotide sequence ID" value="NZ_BAABIM010000003.1"/>
</dbReference>
<name>A0ABP8WMQ7_9ACTN</name>
<keyword evidence="4" id="KW-1185">Reference proteome</keyword>
<dbReference type="EMBL" id="BAABIM010000003">
    <property type="protein sequence ID" value="GAA4692466.1"/>
    <property type="molecule type" value="Genomic_DNA"/>
</dbReference>
<evidence type="ECO:0000313" key="3">
    <source>
        <dbReference type="EMBL" id="GAA4692466.1"/>
    </source>
</evidence>
<proteinExistence type="predicted"/>
<organism evidence="3 4">
    <name type="scientific">Nocardioides nanhaiensis</name>
    <dbReference type="NCBI Taxonomy" id="1476871"/>
    <lineage>
        <taxon>Bacteria</taxon>
        <taxon>Bacillati</taxon>
        <taxon>Actinomycetota</taxon>
        <taxon>Actinomycetes</taxon>
        <taxon>Propionibacteriales</taxon>
        <taxon>Nocardioidaceae</taxon>
        <taxon>Nocardioides</taxon>
    </lineage>
</organism>
<feature type="chain" id="PRO_5045163630" description="Secreted protein" evidence="2">
    <location>
        <begin position="35"/>
        <end position="136"/>
    </location>
</feature>
<keyword evidence="2" id="KW-0732">Signal</keyword>
<feature type="compositionally biased region" description="Gly residues" evidence="1">
    <location>
        <begin position="117"/>
        <end position="128"/>
    </location>
</feature>
<evidence type="ECO:0000256" key="2">
    <source>
        <dbReference type="SAM" id="SignalP"/>
    </source>
</evidence>
<feature type="region of interest" description="Disordered" evidence="1">
    <location>
        <begin position="111"/>
        <end position="136"/>
    </location>
</feature>